<evidence type="ECO:0000259" key="11">
    <source>
        <dbReference type="Pfam" id="PF20268"/>
    </source>
</evidence>
<dbReference type="GO" id="GO:0005634">
    <property type="term" value="C:nucleus"/>
    <property type="evidence" value="ECO:0007669"/>
    <property type="project" value="UniProtKB-SubCell"/>
</dbReference>
<feature type="domain" description="Ribosome maturation protein SDO1/SBDS C-terminal" evidence="11">
    <location>
        <begin position="174"/>
        <end position="241"/>
    </location>
</feature>
<dbReference type="InterPro" id="IPR036786">
    <property type="entry name" value="Ribosome_mat_SBDS_N_sf"/>
</dbReference>
<gene>
    <name evidence="12" type="ORF">K493DRAFT_257644</name>
</gene>
<dbReference type="InterPro" id="IPR002140">
    <property type="entry name" value="Sdo1/SBDS"/>
</dbReference>
<evidence type="ECO:0000256" key="7">
    <source>
        <dbReference type="ARBA" id="ARBA00049708"/>
    </source>
</evidence>
<dbReference type="AlphaFoldDB" id="A0A1Y1YLU2"/>
<comment type="caution">
    <text evidence="12">The sequence shown here is derived from an EMBL/GenBank/DDBJ whole genome shotgun (WGS) entry which is preliminary data.</text>
</comment>
<dbReference type="GO" id="GO:0042256">
    <property type="term" value="P:cytosolic ribosome assembly"/>
    <property type="evidence" value="ECO:0007669"/>
    <property type="project" value="InterPro"/>
</dbReference>
<dbReference type="OrthoDB" id="10253092at2759"/>
<evidence type="ECO:0000256" key="6">
    <source>
        <dbReference type="ARBA" id="ARBA00023242"/>
    </source>
</evidence>
<dbReference type="STRING" id="1314790.A0A1Y1YLU2"/>
<dbReference type="InterPro" id="IPR018978">
    <property type="entry name" value="SDO1/SBDS_central"/>
</dbReference>
<feature type="domain" description="Ribosome maturation protein SDO1/SBDS central" evidence="10">
    <location>
        <begin position="109"/>
        <end position="172"/>
    </location>
</feature>
<dbReference type="Pfam" id="PF01172">
    <property type="entry name" value="SBDS_N"/>
    <property type="match status" value="1"/>
</dbReference>
<dbReference type="InterPro" id="IPR046928">
    <property type="entry name" value="SDO1/SBDS_C"/>
</dbReference>
<dbReference type="Pfam" id="PF20268">
    <property type="entry name" value="SBDS_C"/>
    <property type="match status" value="1"/>
</dbReference>
<proteinExistence type="inferred from homology"/>
<accession>A0A1Y1YLU2</accession>
<evidence type="ECO:0000259" key="9">
    <source>
        <dbReference type="Pfam" id="PF01172"/>
    </source>
</evidence>
<dbReference type="PANTHER" id="PTHR10927:SF1">
    <property type="entry name" value="RIBOSOME MATURATION PROTEIN SBDS"/>
    <property type="match status" value="1"/>
</dbReference>
<evidence type="ECO:0000313" key="12">
    <source>
        <dbReference type="EMBL" id="ORX98965.1"/>
    </source>
</evidence>
<dbReference type="InterPro" id="IPR018023">
    <property type="entry name" value="Ribosome_mat_SBDS_CS"/>
</dbReference>
<dbReference type="FunFam" id="3.30.1250.10:FF:000001">
    <property type="entry name" value="SBDS, ribosome maturation factor"/>
    <property type="match status" value="1"/>
</dbReference>
<dbReference type="InParanoid" id="A0A1Y1YLU2"/>
<comment type="subunit">
    <text evidence="7">Associates with the 60S ribosomal subunit.</text>
</comment>
<dbReference type="Proteomes" id="UP000193498">
    <property type="component" value="Unassembled WGS sequence"/>
</dbReference>
<evidence type="ECO:0000256" key="3">
    <source>
        <dbReference type="ARBA" id="ARBA00007433"/>
    </source>
</evidence>
<dbReference type="InterPro" id="IPR019783">
    <property type="entry name" value="SDO1/SBDS_N"/>
</dbReference>
<protein>
    <recommendedName>
        <fullName evidence="8">Ribosome maturation protein SDO1</fullName>
    </recommendedName>
</protein>
<sequence length="252" mass="29099">MSIFQPSNQIKLTNVSVVRLKKGGKRFEVACYKNKIIEWRKNIETDIDEVLQIHSIFTNVSKGHIASKDELKKAFKTDDEEKIIHEILKKGQEQVSEKERAHQLDNMYRDIATIVTEKCINPETKRPYTVTLIEKAMGELHFSVHPNKNSKQQALDVIRQLQEKNIIPIARAQMRVRITLPGKDGKHVKEKLMAFVSSVEDEDWGDEYELICRIDPGHYRGISETLQTETKGRGQLEMLNLRETEEGDGRFA</sequence>
<dbReference type="PANTHER" id="PTHR10927">
    <property type="entry name" value="RIBOSOME MATURATION PROTEIN SBDS"/>
    <property type="match status" value="1"/>
</dbReference>
<dbReference type="FunCoup" id="A0A1Y1YLU2">
    <property type="interactions" value="808"/>
</dbReference>
<evidence type="ECO:0000256" key="4">
    <source>
        <dbReference type="ARBA" id="ARBA00022490"/>
    </source>
</evidence>
<dbReference type="SUPFAM" id="SSF89895">
    <property type="entry name" value="FYSH domain"/>
    <property type="match status" value="1"/>
</dbReference>
<dbReference type="PROSITE" id="PS01267">
    <property type="entry name" value="UPF0023"/>
    <property type="match status" value="1"/>
</dbReference>
<organism evidence="12 13">
    <name type="scientific">Basidiobolus meristosporus CBS 931.73</name>
    <dbReference type="NCBI Taxonomy" id="1314790"/>
    <lineage>
        <taxon>Eukaryota</taxon>
        <taxon>Fungi</taxon>
        <taxon>Fungi incertae sedis</taxon>
        <taxon>Zoopagomycota</taxon>
        <taxon>Entomophthoromycotina</taxon>
        <taxon>Basidiobolomycetes</taxon>
        <taxon>Basidiobolales</taxon>
        <taxon>Basidiobolaceae</taxon>
        <taxon>Basidiobolus</taxon>
    </lineage>
</organism>
<dbReference type="Gene3D" id="3.30.1250.10">
    <property type="entry name" value="Ribosome maturation protein SBDS, N-terminal domain"/>
    <property type="match status" value="1"/>
</dbReference>
<keyword evidence="4" id="KW-0963">Cytoplasm</keyword>
<comment type="subcellular location">
    <subcellularLocation>
        <location evidence="2">Cytoplasm</location>
    </subcellularLocation>
    <subcellularLocation>
        <location evidence="1">Nucleus</location>
    </subcellularLocation>
</comment>
<dbReference type="InterPro" id="IPR039100">
    <property type="entry name" value="Sdo1/SBDS-like"/>
</dbReference>
<keyword evidence="13" id="KW-1185">Reference proteome</keyword>
<comment type="similarity">
    <text evidence="3">Belongs to the SDO1/SBDS family.</text>
</comment>
<dbReference type="InterPro" id="IPR037188">
    <property type="entry name" value="Sdo1/SBDS_central_sf"/>
</dbReference>
<evidence type="ECO:0000256" key="2">
    <source>
        <dbReference type="ARBA" id="ARBA00004496"/>
    </source>
</evidence>
<dbReference type="SUPFAM" id="SSF109728">
    <property type="entry name" value="Hypothetical protein AF0491, middle domain"/>
    <property type="match status" value="1"/>
</dbReference>
<feature type="domain" description="Ribosome maturation protein SDO1/SBDS N-terminal" evidence="9">
    <location>
        <begin position="14"/>
        <end position="100"/>
    </location>
</feature>
<dbReference type="EMBL" id="MCFE01000104">
    <property type="protein sequence ID" value="ORX98965.1"/>
    <property type="molecule type" value="Genomic_DNA"/>
</dbReference>
<dbReference type="Pfam" id="PF09377">
    <property type="entry name" value="SBDS_domain_II"/>
    <property type="match status" value="1"/>
</dbReference>
<evidence type="ECO:0000313" key="13">
    <source>
        <dbReference type="Proteomes" id="UP000193498"/>
    </source>
</evidence>
<name>A0A1Y1YLU2_9FUNG</name>
<dbReference type="Gene3D" id="3.30.70.240">
    <property type="match status" value="1"/>
</dbReference>
<keyword evidence="5" id="KW-0690">Ribosome biogenesis</keyword>
<reference evidence="12 13" key="1">
    <citation type="submission" date="2016-07" db="EMBL/GenBank/DDBJ databases">
        <title>Pervasive Adenine N6-methylation of Active Genes in Fungi.</title>
        <authorList>
            <consortium name="DOE Joint Genome Institute"/>
            <person name="Mondo S.J."/>
            <person name="Dannebaum R.O."/>
            <person name="Kuo R.C."/>
            <person name="Labutti K."/>
            <person name="Haridas S."/>
            <person name="Kuo A."/>
            <person name="Salamov A."/>
            <person name="Ahrendt S.R."/>
            <person name="Lipzen A."/>
            <person name="Sullivan W."/>
            <person name="Andreopoulos W.B."/>
            <person name="Clum A."/>
            <person name="Lindquist E."/>
            <person name="Daum C."/>
            <person name="Ramamoorthy G.K."/>
            <person name="Gryganskyi A."/>
            <person name="Culley D."/>
            <person name="Magnuson J.K."/>
            <person name="James T.Y."/>
            <person name="O'Malley M.A."/>
            <person name="Stajich J.E."/>
            <person name="Spatafora J.W."/>
            <person name="Visel A."/>
            <person name="Grigoriev I.V."/>
        </authorList>
    </citation>
    <scope>NUCLEOTIDE SEQUENCE [LARGE SCALE GENOMIC DNA]</scope>
    <source>
        <strain evidence="12 13">CBS 931.73</strain>
    </source>
</reference>
<evidence type="ECO:0000259" key="10">
    <source>
        <dbReference type="Pfam" id="PF09377"/>
    </source>
</evidence>
<dbReference type="GO" id="GO:0005737">
    <property type="term" value="C:cytoplasm"/>
    <property type="evidence" value="ECO:0007669"/>
    <property type="project" value="UniProtKB-SubCell"/>
</dbReference>
<evidence type="ECO:0000256" key="8">
    <source>
        <dbReference type="ARBA" id="ARBA00071414"/>
    </source>
</evidence>
<dbReference type="FunFam" id="1.10.10.900:FF:000001">
    <property type="entry name" value="SBDS, ribosome maturation factor"/>
    <property type="match status" value="1"/>
</dbReference>
<dbReference type="Gene3D" id="1.10.10.900">
    <property type="entry name" value="SBDS protein C-terminal domain, subdomain 1"/>
    <property type="match status" value="1"/>
</dbReference>
<keyword evidence="6" id="KW-0539">Nucleus</keyword>
<evidence type="ECO:0000256" key="1">
    <source>
        <dbReference type="ARBA" id="ARBA00004123"/>
    </source>
</evidence>
<evidence type="ECO:0000256" key="5">
    <source>
        <dbReference type="ARBA" id="ARBA00022517"/>
    </source>
</evidence>
<dbReference type="NCBIfam" id="TIGR00291">
    <property type="entry name" value="RNA_SBDS"/>
    <property type="match status" value="1"/>
</dbReference>